<dbReference type="EMBL" id="KN825624">
    <property type="protein sequence ID" value="KIK82478.1"/>
    <property type="molecule type" value="Genomic_DNA"/>
</dbReference>
<dbReference type="OrthoDB" id="3269314at2759"/>
<reference evidence="2" key="2">
    <citation type="submission" date="2015-01" db="EMBL/GenBank/DDBJ databases">
        <title>Evolutionary Origins and Diversification of the Mycorrhizal Mutualists.</title>
        <authorList>
            <consortium name="DOE Joint Genome Institute"/>
            <consortium name="Mycorrhizal Genomics Consortium"/>
            <person name="Kohler A."/>
            <person name="Kuo A."/>
            <person name="Nagy L.G."/>
            <person name="Floudas D."/>
            <person name="Copeland A."/>
            <person name="Barry K.W."/>
            <person name="Cichocki N."/>
            <person name="Veneault-Fourrey C."/>
            <person name="LaButti K."/>
            <person name="Lindquist E.A."/>
            <person name="Lipzen A."/>
            <person name="Lundell T."/>
            <person name="Morin E."/>
            <person name="Murat C."/>
            <person name="Riley R."/>
            <person name="Ohm R."/>
            <person name="Sun H."/>
            <person name="Tunlid A."/>
            <person name="Henrissat B."/>
            <person name="Grigoriev I.V."/>
            <person name="Hibbett D.S."/>
            <person name="Martin F."/>
        </authorList>
    </citation>
    <scope>NUCLEOTIDE SEQUENCE [LARGE SCALE GENOMIC DNA]</scope>
    <source>
        <strain evidence="2">Ve08.2h10</strain>
    </source>
</reference>
<sequence length="250" mass="28676">MDLYDDNAEDISGSSRSLTDAGKAARKELKQLVVMKFRFVCNIPEGKPWPKPDEVHLNLKTGEQYLTLKFDTNVNDGHNHTIFGTVANQVWTDLQTAGTAYTYCYLKEDWRAQNIPVKQAAKVDNQRGNRWTQRRKEATQWLILAQDTYLAKHGVDPVPIVYAEHMSDEGSRPEDDSDEAKDAWKTDMARKAGLAADADLDSMSFLEVMKCPWHSEELGDIYHKLYELWRSSLMAQQKKCFHSIRICDTE</sequence>
<dbReference type="InParanoid" id="A0A0D0D365"/>
<evidence type="ECO:0000313" key="1">
    <source>
        <dbReference type="EMBL" id="KIK82478.1"/>
    </source>
</evidence>
<dbReference type="Proteomes" id="UP000054538">
    <property type="component" value="Unassembled WGS sequence"/>
</dbReference>
<accession>A0A0D0D365</accession>
<organism evidence="1 2">
    <name type="scientific">Paxillus rubicundulus Ve08.2h10</name>
    <dbReference type="NCBI Taxonomy" id="930991"/>
    <lineage>
        <taxon>Eukaryota</taxon>
        <taxon>Fungi</taxon>
        <taxon>Dikarya</taxon>
        <taxon>Basidiomycota</taxon>
        <taxon>Agaricomycotina</taxon>
        <taxon>Agaricomycetes</taxon>
        <taxon>Agaricomycetidae</taxon>
        <taxon>Boletales</taxon>
        <taxon>Paxilineae</taxon>
        <taxon>Paxillaceae</taxon>
        <taxon>Paxillus</taxon>
    </lineage>
</organism>
<dbReference type="AlphaFoldDB" id="A0A0D0D365"/>
<gene>
    <name evidence="1" type="ORF">PAXRUDRAFT_14722</name>
</gene>
<keyword evidence="2" id="KW-1185">Reference proteome</keyword>
<name>A0A0D0D365_9AGAM</name>
<proteinExistence type="predicted"/>
<dbReference type="STRING" id="930991.A0A0D0D365"/>
<dbReference type="HOGENOM" id="CLU_1111697_0_0_1"/>
<reference evidence="1 2" key="1">
    <citation type="submission" date="2014-04" db="EMBL/GenBank/DDBJ databases">
        <authorList>
            <consortium name="DOE Joint Genome Institute"/>
            <person name="Kuo A."/>
            <person name="Kohler A."/>
            <person name="Jargeat P."/>
            <person name="Nagy L.G."/>
            <person name="Floudas D."/>
            <person name="Copeland A."/>
            <person name="Barry K.W."/>
            <person name="Cichocki N."/>
            <person name="Veneault-Fourrey C."/>
            <person name="LaButti K."/>
            <person name="Lindquist E.A."/>
            <person name="Lipzen A."/>
            <person name="Lundell T."/>
            <person name="Morin E."/>
            <person name="Murat C."/>
            <person name="Sun H."/>
            <person name="Tunlid A."/>
            <person name="Henrissat B."/>
            <person name="Grigoriev I.V."/>
            <person name="Hibbett D.S."/>
            <person name="Martin F."/>
            <person name="Nordberg H.P."/>
            <person name="Cantor M.N."/>
            <person name="Hua S.X."/>
        </authorList>
    </citation>
    <scope>NUCLEOTIDE SEQUENCE [LARGE SCALE GENOMIC DNA]</scope>
    <source>
        <strain evidence="1 2">Ve08.2h10</strain>
    </source>
</reference>
<evidence type="ECO:0000313" key="2">
    <source>
        <dbReference type="Proteomes" id="UP000054538"/>
    </source>
</evidence>
<protein>
    <submittedName>
        <fullName evidence="1">Unplaced genomic scaffold scaffold_802, whole genome shotgun sequence</fullName>
    </submittedName>
</protein>